<protein>
    <submittedName>
        <fullName evidence="2">Uncharacterized protein</fullName>
    </submittedName>
</protein>
<organism evidence="2 3">
    <name type="scientific">Stenomitos frigidus ULC18</name>
    <dbReference type="NCBI Taxonomy" id="2107698"/>
    <lineage>
        <taxon>Bacteria</taxon>
        <taxon>Bacillati</taxon>
        <taxon>Cyanobacteriota</taxon>
        <taxon>Cyanophyceae</taxon>
        <taxon>Leptolyngbyales</taxon>
        <taxon>Leptolyngbyaceae</taxon>
        <taxon>Stenomitos</taxon>
    </lineage>
</organism>
<sequence>MTRLVAAILILFAVLIGLKASNPSLLQSNLLIQGNNPTPPTRNTGFSSEATGAATTNNAGVSSNFNAPNQVNTSNPVGANTTPLPPRPLRAVPGGW</sequence>
<evidence type="ECO:0000313" key="3">
    <source>
        <dbReference type="Proteomes" id="UP000239576"/>
    </source>
</evidence>
<dbReference type="AlphaFoldDB" id="A0A2T1EP08"/>
<reference evidence="2 3" key="2">
    <citation type="submission" date="2018-03" db="EMBL/GenBank/DDBJ databases">
        <title>The ancient ancestry and fast evolution of plastids.</title>
        <authorList>
            <person name="Moore K.R."/>
            <person name="Magnabosco C."/>
            <person name="Momper L."/>
            <person name="Gold D.A."/>
            <person name="Bosak T."/>
            <person name="Fournier G.P."/>
        </authorList>
    </citation>
    <scope>NUCLEOTIDE SEQUENCE [LARGE SCALE GENOMIC DNA]</scope>
    <source>
        <strain evidence="2 3">ULC18</strain>
    </source>
</reference>
<evidence type="ECO:0000256" key="1">
    <source>
        <dbReference type="SAM" id="MobiDB-lite"/>
    </source>
</evidence>
<dbReference type="Proteomes" id="UP000239576">
    <property type="component" value="Unassembled WGS sequence"/>
</dbReference>
<proteinExistence type="predicted"/>
<gene>
    <name evidence="2" type="ORF">C7B82_03005</name>
</gene>
<keyword evidence="3" id="KW-1185">Reference proteome</keyword>
<comment type="caution">
    <text evidence="2">The sequence shown here is derived from an EMBL/GenBank/DDBJ whole genome shotgun (WGS) entry which is preliminary data.</text>
</comment>
<feature type="region of interest" description="Disordered" evidence="1">
    <location>
        <begin position="32"/>
        <end position="96"/>
    </location>
</feature>
<feature type="compositionally biased region" description="Polar residues" evidence="1">
    <location>
        <begin position="32"/>
        <end position="49"/>
    </location>
</feature>
<dbReference type="EMBL" id="PVWK01000014">
    <property type="protein sequence ID" value="PSB34443.1"/>
    <property type="molecule type" value="Genomic_DNA"/>
</dbReference>
<name>A0A2T1EP08_9CYAN</name>
<reference evidence="3" key="1">
    <citation type="submission" date="2018-02" db="EMBL/GenBank/DDBJ databases">
        <authorList>
            <person name="Moore K."/>
            <person name="Momper L."/>
        </authorList>
    </citation>
    <scope>NUCLEOTIDE SEQUENCE [LARGE SCALE GENOMIC DNA]</scope>
    <source>
        <strain evidence="3">ULC18</strain>
    </source>
</reference>
<dbReference type="RefSeq" id="WP_106254817.1">
    <property type="nucleotide sequence ID" value="NZ_CAWNSW010000073.1"/>
</dbReference>
<evidence type="ECO:0000313" key="2">
    <source>
        <dbReference type="EMBL" id="PSB34443.1"/>
    </source>
</evidence>
<feature type="compositionally biased region" description="Polar residues" evidence="1">
    <location>
        <begin position="61"/>
        <end position="82"/>
    </location>
</feature>
<accession>A0A2T1EP08</accession>
<feature type="compositionally biased region" description="Low complexity" evidence="1">
    <location>
        <begin position="50"/>
        <end position="60"/>
    </location>
</feature>